<name>A0A420DTY7_9RHOB</name>
<keyword evidence="2" id="KW-1185">Reference proteome</keyword>
<reference evidence="1 2" key="1">
    <citation type="submission" date="2018-09" db="EMBL/GenBank/DDBJ databases">
        <title>Genomic Encyclopedia of Archaeal and Bacterial Type Strains, Phase II (KMG-II): from individual species to whole genera.</title>
        <authorList>
            <person name="Goeker M."/>
        </authorList>
    </citation>
    <scope>NUCLEOTIDE SEQUENCE [LARGE SCALE GENOMIC DNA]</scope>
    <source>
        <strain evidence="1 2">DSM 11458</strain>
    </source>
</reference>
<sequence length="38" mass="4004">MKKLSFAYTLIPINFGILGVATQDALQSYAGGNLTASQ</sequence>
<gene>
    <name evidence="1" type="ORF">C8N30_2333</name>
</gene>
<dbReference type="AlphaFoldDB" id="A0A420DTY7"/>
<dbReference type="Proteomes" id="UP000284407">
    <property type="component" value="Unassembled WGS sequence"/>
</dbReference>
<accession>A0A420DTY7</accession>
<evidence type="ECO:0000313" key="2">
    <source>
        <dbReference type="Proteomes" id="UP000284407"/>
    </source>
</evidence>
<proteinExistence type="predicted"/>
<evidence type="ECO:0000313" key="1">
    <source>
        <dbReference type="EMBL" id="RKE97712.1"/>
    </source>
</evidence>
<comment type="caution">
    <text evidence="1">The sequence shown here is derived from an EMBL/GenBank/DDBJ whole genome shotgun (WGS) entry which is preliminary data.</text>
</comment>
<dbReference type="EMBL" id="RAQK01000001">
    <property type="protein sequence ID" value="RKE97712.1"/>
    <property type="molecule type" value="Genomic_DNA"/>
</dbReference>
<protein>
    <submittedName>
        <fullName evidence="1">Uncharacterized protein</fullName>
    </submittedName>
</protein>
<organism evidence="1 2">
    <name type="scientific">Sulfitobacter guttiformis</name>
    <dbReference type="NCBI Taxonomy" id="74349"/>
    <lineage>
        <taxon>Bacteria</taxon>
        <taxon>Pseudomonadati</taxon>
        <taxon>Pseudomonadota</taxon>
        <taxon>Alphaproteobacteria</taxon>
        <taxon>Rhodobacterales</taxon>
        <taxon>Roseobacteraceae</taxon>
        <taxon>Sulfitobacter</taxon>
    </lineage>
</organism>